<feature type="region of interest" description="Disordered" evidence="2">
    <location>
        <begin position="801"/>
        <end position="858"/>
    </location>
</feature>
<keyword evidence="4" id="KW-1185">Reference proteome</keyword>
<organism evidence="5">
    <name type="scientific">Diabrotica virgifera virgifera</name>
    <name type="common">western corn rootworm</name>
    <dbReference type="NCBI Taxonomy" id="50390"/>
    <lineage>
        <taxon>Eukaryota</taxon>
        <taxon>Metazoa</taxon>
        <taxon>Ecdysozoa</taxon>
        <taxon>Arthropoda</taxon>
        <taxon>Hexapoda</taxon>
        <taxon>Insecta</taxon>
        <taxon>Pterygota</taxon>
        <taxon>Neoptera</taxon>
        <taxon>Endopterygota</taxon>
        <taxon>Coleoptera</taxon>
        <taxon>Polyphaga</taxon>
        <taxon>Cucujiformia</taxon>
        <taxon>Chrysomeloidea</taxon>
        <taxon>Chrysomelidae</taxon>
        <taxon>Galerucinae</taxon>
        <taxon>Diabroticina</taxon>
        <taxon>Diabroticites</taxon>
        <taxon>Diabrotica</taxon>
    </lineage>
</organism>
<dbReference type="GeneID" id="114329715"/>
<feature type="compositionally biased region" description="Polar residues" evidence="2">
    <location>
        <begin position="838"/>
        <end position="850"/>
    </location>
</feature>
<protein>
    <submittedName>
        <fullName evidence="5">Interaptin-like</fullName>
    </submittedName>
</protein>
<feature type="region of interest" description="Disordered" evidence="2">
    <location>
        <begin position="17"/>
        <end position="56"/>
    </location>
</feature>
<evidence type="ECO:0000256" key="2">
    <source>
        <dbReference type="SAM" id="MobiDB-lite"/>
    </source>
</evidence>
<dbReference type="EnsemblMetazoa" id="XM_028278897.2">
    <property type="protein sequence ID" value="XP_028134698.1"/>
    <property type="gene ID" value="LOC114329715"/>
</dbReference>
<dbReference type="InParanoid" id="A0A6P7FNY6"/>
<proteinExistence type="predicted"/>
<evidence type="ECO:0000256" key="1">
    <source>
        <dbReference type="SAM" id="Coils"/>
    </source>
</evidence>
<keyword evidence="1" id="KW-0175">Coiled coil</keyword>
<feature type="coiled-coil region" evidence="1">
    <location>
        <begin position="393"/>
        <end position="663"/>
    </location>
</feature>
<feature type="compositionally biased region" description="Basic and acidic residues" evidence="2">
    <location>
        <begin position="813"/>
        <end position="822"/>
    </location>
</feature>
<evidence type="ECO:0000313" key="5">
    <source>
        <dbReference type="RefSeq" id="XP_028134698.1"/>
    </source>
</evidence>
<evidence type="ECO:0000313" key="3">
    <source>
        <dbReference type="EnsemblMetazoa" id="XP_028134698.1"/>
    </source>
</evidence>
<dbReference type="Proteomes" id="UP001652700">
    <property type="component" value="Unplaced"/>
</dbReference>
<accession>A0A6P7FNY6</accession>
<name>A0A6P7FNY6_DIAVI</name>
<dbReference type="OrthoDB" id="419631at2759"/>
<sequence length="858" mass="102138">MSFSKAKIQRFNDVKASIAAGKQNAEKPKVKPKPVLQQPCDIKPEKATSDTASSQSVPCFRTPNLLKKKLKLTVPPIGTTPKPTTLFPTDPNIDALKEKIVECENKDAYIKDLTQQLEEFRDIICRIQRENEHIQNEKEKHERIVEDLRNSHQLHLQSIQTEFHKKLIETLSIKERISDQLIALREDFKNFQMFYETNVQDLKNHCSEMPMYFQKYSDHYQILFEQKEAAMHHQENMVKMLERSSIEMQKKHSLEIEKLRKEQQIEIQDLEFELLKTMTELQKEKENSSIQIKEMEEMMNNKLLEMREVFQQDKQNIIHNSELKIKEMEETLKSNSNWEDQMNEQLSQQEIVWKNKLNEQQKQSDDILKECQTISEYHIIQCTIEKNAVVCELKENIEEFKRVKNKYEELTNDFKKLTATYNELKTELKLKEQQTKEAKKKLQAEIEQYSKKLKQTLNEKSAYEYTIKNSQVTIEVLTKRLIHSDKDVEQLKEELSDCEKKLLEYEQKNLQLIADLKQAQVSNEELEMQFESTIKINCKDIENMGSKLSKEVDEYKKEVIKYKQRFTDEQKLNKEIMQQVHDAYDMINRLKMELEDAETIYSQYKFEIQQSQNELEDYHMREMDWNIIKDKLESTVKELEDLLSSKNHEITDLKKKVSLLEQKSDSILQYSDYYKQKVKELELDQAETNKIHKKYIELSGKYDCLSYKYEELESEILQHKMRLVNVSEKKDEGDWKVKYDTQVTVCSELEQKNAKLEQELQKRLKDESTLKSDCIKMKVERDALTMKVQQLENEILQFTLNEKPRTPKTSKKFKTEDQDPMKLFKKNKHPKEDKENIGSPNRTLNNSSRIDSPLRDRN</sequence>
<feature type="coiled-coil region" evidence="1">
    <location>
        <begin position="267"/>
        <end position="312"/>
    </location>
</feature>
<gene>
    <name evidence="5" type="primary">LOC114329715</name>
</gene>
<dbReference type="RefSeq" id="XP_028134698.1">
    <property type="nucleotide sequence ID" value="XM_028278897.1"/>
</dbReference>
<evidence type="ECO:0000313" key="4">
    <source>
        <dbReference type="Proteomes" id="UP001652700"/>
    </source>
</evidence>
<reference evidence="3" key="2">
    <citation type="submission" date="2025-05" db="UniProtKB">
        <authorList>
            <consortium name="EnsemblMetazoa"/>
        </authorList>
    </citation>
    <scope>IDENTIFICATION</scope>
</reference>
<reference evidence="5" key="1">
    <citation type="submission" date="2025-04" db="UniProtKB">
        <authorList>
            <consortium name="RefSeq"/>
        </authorList>
    </citation>
    <scope>IDENTIFICATION</scope>
    <source>
        <tissue evidence="5">Whole insect</tissue>
    </source>
</reference>
<feature type="coiled-coil region" evidence="1">
    <location>
        <begin position="709"/>
        <end position="801"/>
    </location>
</feature>
<dbReference type="AlphaFoldDB" id="A0A6P7FNY6"/>
<dbReference type="KEGG" id="dvv:114329715"/>